<reference evidence="1 2" key="1">
    <citation type="submission" date="2019-03" db="EMBL/GenBank/DDBJ databases">
        <title>Whole genome sequence of a novel Rubrobacter taiwanensis strain, isolated from Yellowstone National Park.</title>
        <authorList>
            <person name="Freed S."/>
            <person name="Ramaley R.F."/>
            <person name="Kyndt J.A."/>
        </authorList>
    </citation>
    <scope>NUCLEOTIDE SEQUENCE [LARGE SCALE GENOMIC DNA]</scope>
    <source>
        <strain evidence="1 2">Yellowstone</strain>
    </source>
</reference>
<evidence type="ECO:0000313" key="2">
    <source>
        <dbReference type="Proteomes" id="UP000295244"/>
    </source>
</evidence>
<protein>
    <submittedName>
        <fullName evidence="1">Uncharacterized protein</fullName>
    </submittedName>
</protein>
<dbReference type="AlphaFoldDB" id="A0A4R1BJ34"/>
<dbReference type="Proteomes" id="UP000295244">
    <property type="component" value="Unassembled WGS sequence"/>
</dbReference>
<sequence>MGRALLDQQLWCWGRDIVRPQGNVLLRYGFSRSRPPEGRFGSSAYTLRPDPRIRITLWGFGVFYGSAGSGGLFLKRRSFSPLLTPQPDPGGAWSQADLPPVHSPASREECRTARRLLCDVLGWIAEYERWVRTELGPDHRRLCVAEWPKAALPADEMAEGWLKLARFFEEEESA</sequence>
<name>A0A4R1BJ34_9ACTN</name>
<organism evidence="1 2">
    <name type="scientific">Rubrobacter taiwanensis</name>
    <dbReference type="NCBI Taxonomy" id="185139"/>
    <lineage>
        <taxon>Bacteria</taxon>
        <taxon>Bacillati</taxon>
        <taxon>Actinomycetota</taxon>
        <taxon>Rubrobacteria</taxon>
        <taxon>Rubrobacterales</taxon>
        <taxon>Rubrobacteraceae</taxon>
        <taxon>Rubrobacter</taxon>
    </lineage>
</organism>
<comment type="caution">
    <text evidence="1">The sequence shown here is derived from an EMBL/GenBank/DDBJ whole genome shotgun (WGS) entry which is preliminary data.</text>
</comment>
<proteinExistence type="predicted"/>
<evidence type="ECO:0000313" key="1">
    <source>
        <dbReference type="EMBL" id="TCJ17355.1"/>
    </source>
</evidence>
<accession>A0A4R1BJ34</accession>
<dbReference type="RefSeq" id="WP_132690517.1">
    <property type="nucleotide sequence ID" value="NZ_SKBU01000014.1"/>
</dbReference>
<gene>
    <name evidence="1" type="ORF">E0L93_07440</name>
</gene>
<dbReference type="EMBL" id="SKBU01000014">
    <property type="protein sequence ID" value="TCJ17355.1"/>
    <property type="molecule type" value="Genomic_DNA"/>
</dbReference>
<keyword evidence="2" id="KW-1185">Reference proteome</keyword>
<dbReference type="OrthoDB" id="121648at2"/>